<proteinExistence type="predicted"/>
<dbReference type="Proteomes" id="UP000580517">
    <property type="component" value="Unassembled WGS sequence"/>
</dbReference>
<protein>
    <recommendedName>
        <fullName evidence="4">Adhesin</fullName>
    </recommendedName>
</protein>
<dbReference type="AlphaFoldDB" id="A0A853FFQ7"/>
<feature type="signal peptide" evidence="1">
    <location>
        <begin position="1"/>
        <end position="19"/>
    </location>
</feature>
<keyword evidence="3" id="KW-1185">Reference proteome</keyword>
<evidence type="ECO:0000313" key="2">
    <source>
        <dbReference type="EMBL" id="NYT38913.1"/>
    </source>
</evidence>
<keyword evidence="1" id="KW-0732">Signal</keyword>
<reference evidence="2 3" key="1">
    <citation type="submission" date="2020-07" db="EMBL/GenBank/DDBJ databases">
        <title>Taxonomic revisions and descriptions of new bacterial species based on genomic comparisons in the high-G+C-content subgroup of the family Alcaligenaceae.</title>
        <authorList>
            <person name="Szabo A."/>
            <person name="Felfoldi T."/>
        </authorList>
    </citation>
    <scope>NUCLEOTIDE SEQUENCE [LARGE SCALE GENOMIC DNA]</scope>
    <source>
        <strain evidence="2 3">DSM 25264</strain>
    </source>
</reference>
<feature type="chain" id="PRO_5032525363" description="Adhesin" evidence="1">
    <location>
        <begin position="20"/>
        <end position="165"/>
    </location>
</feature>
<dbReference type="EMBL" id="JACCEW010000008">
    <property type="protein sequence ID" value="NYT38913.1"/>
    <property type="molecule type" value="Genomic_DNA"/>
</dbReference>
<comment type="caution">
    <text evidence="2">The sequence shown here is derived from an EMBL/GenBank/DDBJ whole genome shotgun (WGS) entry which is preliminary data.</text>
</comment>
<gene>
    <name evidence="2" type="ORF">H0A68_18715</name>
</gene>
<accession>A0A853FFQ7</accession>
<evidence type="ECO:0008006" key="4">
    <source>
        <dbReference type="Google" id="ProtNLM"/>
    </source>
</evidence>
<evidence type="ECO:0000256" key="1">
    <source>
        <dbReference type="SAM" id="SignalP"/>
    </source>
</evidence>
<evidence type="ECO:0000313" key="3">
    <source>
        <dbReference type="Proteomes" id="UP000580517"/>
    </source>
</evidence>
<dbReference type="RefSeq" id="WP_129971408.1">
    <property type="nucleotide sequence ID" value="NZ_JACCEW010000008.1"/>
</dbReference>
<organism evidence="2 3">
    <name type="scientific">Allopusillimonas soli</name>
    <dbReference type="NCBI Taxonomy" id="659016"/>
    <lineage>
        <taxon>Bacteria</taxon>
        <taxon>Pseudomonadati</taxon>
        <taxon>Pseudomonadota</taxon>
        <taxon>Betaproteobacteria</taxon>
        <taxon>Burkholderiales</taxon>
        <taxon>Alcaligenaceae</taxon>
        <taxon>Allopusillimonas</taxon>
    </lineage>
</organism>
<sequence length="165" mass="15633">MKSLIATVVFAFLTPFAFAHGNGHNSNNGGGVAGGIAVGGVTQGWTADASGTAKSATEGAAVAVGQVAGTGYSFQSSVANSGGLATIGGIVTPTTATVGTSTSQYANIATVGVTDQAALNADGLIQNGSIAQAQSINSAKGKASFEVGQIGGFLAVGGIAGVAGL</sequence>
<name>A0A853FFQ7_9BURK</name>